<evidence type="ECO:0000313" key="2">
    <source>
        <dbReference type="EMBL" id="MFC5668932.1"/>
    </source>
</evidence>
<sequence length="129" mass="12792">MGASGWRLARTVARTGRSGVVPGTALDTLMRGPAGFVVEGRGAGGRSALPRGPLRPDEHGDPVYGPRDTPDFARMAALGLPFWIAGGPCGPGQVSRAGVAGAAGVQVGSAFVLCGGRARGRGGAGAERA</sequence>
<feature type="region of interest" description="Disordered" evidence="1">
    <location>
        <begin position="40"/>
        <end position="68"/>
    </location>
</feature>
<name>A0ABW0XEC6_9ACTN</name>
<keyword evidence="3" id="KW-1185">Reference proteome</keyword>
<protein>
    <recommendedName>
        <fullName evidence="4">Nitronate monooxygenase domain-containing protein</fullName>
    </recommendedName>
</protein>
<comment type="caution">
    <text evidence="2">The sequence shown here is derived from an EMBL/GenBank/DDBJ whole genome shotgun (WGS) entry which is preliminary data.</text>
</comment>
<dbReference type="RefSeq" id="WP_381204525.1">
    <property type="nucleotide sequence ID" value="NZ_JBHSPC010000007.1"/>
</dbReference>
<dbReference type="Proteomes" id="UP001596183">
    <property type="component" value="Unassembled WGS sequence"/>
</dbReference>
<evidence type="ECO:0000256" key="1">
    <source>
        <dbReference type="SAM" id="MobiDB-lite"/>
    </source>
</evidence>
<dbReference type="InterPro" id="IPR013785">
    <property type="entry name" value="Aldolase_TIM"/>
</dbReference>
<proteinExistence type="predicted"/>
<dbReference type="SUPFAM" id="SSF51395">
    <property type="entry name" value="FMN-linked oxidoreductases"/>
    <property type="match status" value="1"/>
</dbReference>
<dbReference type="EMBL" id="JBHSPC010000007">
    <property type="protein sequence ID" value="MFC5668932.1"/>
    <property type="molecule type" value="Genomic_DNA"/>
</dbReference>
<organism evidence="2 3">
    <name type="scientific">Streptomyces incanus</name>
    <dbReference type="NCBI Taxonomy" id="887453"/>
    <lineage>
        <taxon>Bacteria</taxon>
        <taxon>Bacillati</taxon>
        <taxon>Actinomycetota</taxon>
        <taxon>Actinomycetes</taxon>
        <taxon>Kitasatosporales</taxon>
        <taxon>Streptomycetaceae</taxon>
        <taxon>Streptomyces</taxon>
    </lineage>
</organism>
<gene>
    <name evidence="2" type="ORF">ACFP2V_02010</name>
</gene>
<reference evidence="3" key="1">
    <citation type="journal article" date="2019" name="Int. J. Syst. Evol. Microbiol.">
        <title>The Global Catalogue of Microorganisms (GCM) 10K type strain sequencing project: providing services to taxonomists for standard genome sequencing and annotation.</title>
        <authorList>
            <consortium name="The Broad Institute Genomics Platform"/>
            <consortium name="The Broad Institute Genome Sequencing Center for Infectious Disease"/>
            <person name="Wu L."/>
            <person name="Ma J."/>
        </authorList>
    </citation>
    <scope>NUCLEOTIDE SEQUENCE [LARGE SCALE GENOMIC DNA]</scope>
    <source>
        <strain evidence="3">JCM 13852</strain>
    </source>
</reference>
<dbReference type="Gene3D" id="3.20.20.70">
    <property type="entry name" value="Aldolase class I"/>
    <property type="match status" value="1"/>
</dbReference>
<evidence type="ECO:0000313" key="3">
    <source>
        <dbReference type="Proteomes" id="UP001596183"/>
    </source>
</evidence>
<evidence type="ECO:0008006" key="4">
    <source>
        <dbReference type="Google" id="ProtNLM"/>
    </source>
</evidence>
<accession>A0ABW0XEC6</accession>